<evidence type="ECO:0000313" key="2">
    <source>
        <dbReference type="EMBL" id="ROT83162.1"/>
    </source>
</evidence>
<gene>
    <name evidence="2" type="ORF">C7M84_023665</name>
</gene>
<feature type="compositionally biased region" description="Low complexity" evidence="1">
    <location>
        <begin position="1"/>
        <end position="13"/>
    </location>
</feature>
<reference evidence="2 3" key="1">
    <citation type="submission" date="2018-04" db="EMBL/GenBank/DDBJ databases">
        <authorList>
            <person name="Zhang X."/>
            <person name="Yuan J."/>
            <person name="Li F."/>
            <person name="Xiang J."/>
        </authorList>
    </citation>
    <scope>NUCLEOTIDE SEQUENCE [LARGE SCALE GENOMIC DNA]</scope>
    <source>
        <tissue evidence="2">Muscle</tissue>
    </source>
</reference>
<name>A0A3R7MJ78_PENVA</name>
<dbReference type="AlphaFoldDB" id="A0A3R7MJ78"/>
<dbReference type="Proteomes" id="UP000283509">
    <property type="component" value="Unassembled WGS sequence"/>
</dbReference>
<feature type="compositionally biased region" description="Basic residues" evidence="1">
    <location>
        <begin position="40"/>
        <end position="53"/>
    </location>
</feature>
<feature type="compositionally biased region" description="Basic and acidic residues" evidence="1">
    <location>
        <begin position="172"/>
        <end position="182"/>
    </location>
</feature>
<accession>A0A3R7MJ78</accession>
<sequence>MTSAEDGGPVEGVVEGEEGPRSLPYMSSSAQASPEGMFQKFKKSLSLRLAKKGSRSESPGPGPGSLSAPVGPVPAEPAQPAHLDSQTLPRRRGSVSREDDTKSSFLDYYDYARVYPPIGAASGGRPLPSPRNSAIDISSPVLHLCDFPGITESFFLSRSSVLAHAPPAPTDDVPHALSEETE</sequence>
<feature type="compositionally biased region" description="Low complexity" evidence="1">
    <location>
        <begin position="56"/>
        <end position="70"/>
    </location>
</feature>
<proteinExistence type="predicted"/>
<dbReference type="EMBL" id="QCYY01000726">
    <property type="protein sequence ID" value="ROT83162.1"/>
    <property type="molecule type" value="Genomic_DNA"/>
</dbReference>
<feature type="region of interest" description="Disordered" evidence="1">
    <location>
        <begin position="1"/>
        <end position="101"/>
    </location>
</feature>
<protein>
    <submittedName>
        <fullName evidence="2">Uncharacterized protein</fullName>
    </submittedName>
</protein>
<keyword evidence="3" id="KW-1185">Reference proteome</keyword>
<feature type="region of interest" description="Disordered" evidence="1">
    <location>
        <begin position="163"/>
        <end position="182"/>
    </location>
</feature>
<evidence type="ECO:0000256" key="1">
    <source>
        <dbReference type="SAM" id="MobiDB-lite"/>
    </source>
</evidence>
<reference evidence="2 3" key="2">
    <citation type="submission" date="2019-01" db="EMBL/GenBank/DDBJ databases">
        <title>The decoding of complex shrimp genome reveals the adaptation for benthos swimmer, frequently molting mechanism and breeding impact on genome.</title>
        <authorList>
            <person name="Sun Y."/>
            <person name="Gao Y."/>
            <person name="Yu Y."/>
        </authorList>
    </citation>
    <scope>NUCLEOTIDE SEQUENCE [LARGE SCALE GENOMIC DNA]</scope>
    <source>
        <tissue evidence="2">Muscle</tissue>
    </source>
</reference>
<comment type="caution">
    <text evidence="2">The sequence shown here is derived from an EMBL/GenBank/DDBJ whole genome shotgun (WGS) entry which is preliminary data.</text>
</comment>
<organism evidence="2 3">
    <name type="scientific">Penaeus vannamei</name>
    <name type="common">Whiteleg shrimp</name>
    <name type="synonym">Litopenaeus vannamei</name>
    <dbReference type="NCBI Taxonomy" id="6689"/>
    <lineage>
        <taxon>Eukaryota</taxon>
        <taxon>Metazoa</taxon>
        <taxon>Ecdysozoa</taxon>
        <taxon>Arthropoda</taxon>
        <taxon>Crustacea</taxon>
        <taxon>Multicrustacea</taxon>
        <taxon>Malacostraca</taxon>
        <taxon>Eumalacostraca</taxon>
        <taxon>Eucarida</taxon>
        <taxon>Decapoda</taxon>
        <taxon>Dendrobranchiata</taxon>
        <taxon>Penaeoidea</taxon>
        <taxon>Penaeidae</taxon>
        <taxon>Penaeus</taxon>
    </lineage>
</organism>
<evidence type="ECO:0000313" key="3">
    <source>
        <dbReference type="Proteomes" id="UP000283509"/>
    </source>
</evidence>